<dbReference type="EMBL" id="JBHFAB010000017">
    <property type="protein sequence ID" value="MFC1419370.1"/>
    <property type="molecule type" value="Genomic_DNA"/>
</dbReference>
<reference evidence="2 3" key="1">
    <citation type="submission" date="2024-09" db="EMBL/GenBank/DDBJ databases">
        <authorList>
            <person name="Lee S.D."/>
        </authorList>
    </citation>
    <scope>NUCLEOTIDE SEQUENCE [LARGE SCALE GENOMIC DNA]</scope>
    <source>
        <strain evidence="2 3">N8-3</strain>
    </source>
</reference>
<protein>
    <submittedName>
        <fullName evidence="2">Uncharacterized protein</fullName>
    </submittedName>
</protein>
<dbReference type="RefSeq" id="WP_380538597.1">
    <property type="nucleotide sequence ID" value="NZ_JBHFAB010000017.1"/>
</dbReference>
<evidence type="ECO:0000313" key="2">
    <source>
        <dbReference type="EMBL" id="MFC1419370.1"/>
    </source>
</evidence>
<proteinExistence type="predicted"/>
<sequence length="83" mass="9171">MLSDLDQAIIFALTTLKDDAPKLTAALMANELTDKERDHLAKRFAVLADVLNERAELMRKRAAKRRTSDPTSSQVEATETNAG</sequence>
<name>A0ABV6W040_9ACTN</name>
<gene>
    <name evidence="2" type="ORF">ACEZDE_22445</name>
</gene>
<organism evidence="2 3">
    <name type="scientific">Streptacidiphilus cavernicola</name>
    <dbReference type="NCBI Taxonomy" id="3342716"/>
    <lineage>
        <taxon>Bacteria</taxon>
        <taxon>Bacillati</taxon>
        <taxon>Actinomycetota</taxon>
        <taxon>Actinomycetes</taxon>
        <taxon>Kitasatosporales</taxon>
        <taxon>Streptomycetaceae</taxon>
        <taxon>Streptacidiphilus</taxon>
    </lineage>
</organism>
<evidence type="ECO:0000313" key="3">
    <source>
        <dbReference type="Proteomes" id="UP001592531"/>
    </source>
</evidence>
<keyword evidence="3" id="KW-1185">Reference proteome</keyword>
<dbReference type="Proteomes" id="UP001592531">
    <property type="component" value="Unassembled WGS sequence"/>
</dbReference>
<feature type="compositionally biased region" description="Polar residues" evidence="1">
    <location>
        <begin position="69"/>
        <end position="83"/>
    </location>
</feature>
<feature type="region of interest" description="Disordered" evidence="1">
    <location>
        <begin position="60"/>
        <end position="83"/>
    </location>
</feature>
<accession>A0ABV6W040</accession>
<comment type="caution">
    <text evidence="2">The sequence shown here is derived from an EMBL/GenBank/DDBJ whole genome shotgun (WGS) entry which is preliminary data.</text>
</comment>
<evidence type="ECO:0000256" key="1">
    <source>
        <dbReference type="SAM" id="MobiDB-lite"/>
    </source>
</evidence>